<dbReference type="CDD" id="cd04186">
    <property type="entry name" value="GT_2_like_c"/>
    <property type="match status" value="1"/>
</dbReference>
<evidence type="ECO:0000313" key="2">
    <source>
        <dbReference type="EMBL" id="AIE86958.1"/>
    </source>
</evidence>
<keyword evidence="2" id="KW-0808">Transferase</keyword>
<protein>
    <submittedName>
        <fullName evidence="2">Putative glycosyl transferase</fullName>
    </submittedName>
</protein>
<gene>
    <name evidence="2" type="ORF">OP10G_3590</name>
</gene>
<keyword evidence="3" id="KW-1185">Reference proteome</keyword>
<feature type="domain" description="Glycosyltransferase 2-like" evidence="1">
    <location>
        <begin position="3"/>
        <end position="182"/>
    </location>
</feature>
<dbReference type="SUPFAM" id="SSF53448">
    <property type="entry name" value="Nucleotide-diphospho-sugar transferases"/>
    <property type="match status" value="1"/>
</dbReference>
<reference evidence="2 3" key="1">
    <citation type="journal article" date="2014" name="PLoS ONE">
        <title>The first complete genome sequence of the class fimbriimonadia in the phylum armatimonadetes.</title>
        <authorList>
            <person name="Hu Z.Y."/>
            <person name="Wang Y.Z."/>
            <person name="Im W.T."/>
            <person name="Wang S.Y."/>
            <person name="Zhao G.P."/>
            <person name="Zheng H.J."/>
            <person name="Quan Z.X."/>
        </authorList>
    </citation>
    <scope>NUCLEOTIDE SEQUENCE [LARGE SCALE GENOMIC DNA]</scope>
    <source>
        <strain evidence="2">Gsoil 348</strain>
    </source>
</reference>
<dbReference type="GO" id="GO:0016740">
    <property type="term" value="F:transferase activity"/>
    <property type="evidence" value="ECO:0007669"/>
    <property type="project" value="UniProtKB-KW"/>
</dbReference>
<organism evidence="2 3">
    <name type="scientific">Fimbriimonas ginsengisoli Gsoil 348</name>
    <dbReference type="NCBI Taxonomy" id="661478"/>
    <lineage>
        <taxon>Bacteria</taxon>
        <taxon>Bacillati</taxon>
        <taxon>Armatimonadota</taxon>
        <taxon>Fimbriimonadia</taxon>
        <taxon>Fimbriimonadales</taxon>
        <taxon>Fimbriimonadaceae</taxon>
        <taxon>Fimbriimonas</taxon>
    </lineage>
</organism>
<dbReference type="Proteomes" id="UP000027982">
    <property type="component" value="Chromosome"/>
</dbReference>
<sequence>MLSILVVNWNTRDLLRACLSSIERHPPSEEFEVVVVDNASSDGSADMVRSEFPNAILVASDKNTGYARGNNLAFERATGDHLLTLNPDTEFVDDSIDKAIAFLDAHPKAGCVGIRQVGLDGNTQNSVRGFPTVLGILGDVTGLGKRLGGAWDSYRLSRFDYENSGPAPQPMGTFLLFRREALAAAGDPSSPFDERFPIFFNEVDLLYRMKQAGWECLYAPDARILHYGGESTKQVRKSMIWESHRSLVRYLQKHHGTGLMRVGLPFLAAAIYSAAFFRARGFDAGFRP</sequence>
<dbReference type="InterPro" id="IPR001173">
    <property type="entry name" value="Glyco_trans_2-like"/>
</dbReference>
<dbReference type="EMBL" id="CP007139">
    <property type="protein sequence ID" value="AIE86958.1"/>
    <property type="molecule type" value="Genomic_DNA"/>
</dbReference>
<name>A0A068NTU1_FIMGI</name>
<dbReference type="Gene3D" id="3.90.550.10">
    <property type="entry name" value="Spore Coat Polysaccharide Biosynthesis Protein SpsA, Chain A"/>
    <property type="match status" value="1"/>
</dbReference>
<evidence type="ECO:0000313" key="3">
    <source>
        <dbReference type="Proteomes" id="UP000027982"/>
    </source>
</evidence>
<accession>A0A068NTU1</accession>
<dbReference type="Pfam" id="PF00535">
    <property type="entry name" value="Glycos_transf_2"/>
    <property type="match status" value="1"/>
</dbReference>
<dbReference type="RefSeq" id="WP_025229116.1">
    <property type="nucleotide sequence ID" value="NZ_CP007139.1"/>
</dbReference>
<dbReference type="KEGG" id="fgi:OP10G_3590"/>
<dbReference type="PANTHER" id="PTHR43179:SF7">
    <property type="entry name" value="RHAMNOSYLTRANSFERASE WBBL"/>
    <property type="match status" value="1"/>
</dbReference>
<dbReference type="AlphaFoldDB" id="A0A068NTU1"/>
<dbReference type="OrthoDB" id="9771846at2"/>
<proteinExistence type="predicted"/>
<dbReference type="InterPro" id="IPR029044">
    <property type="entry name" value="Nucleotide-diphossugar_trans"/>
</dbReference>
<dbReference type="STRING" id="661478.OP10G_3590"/>
<dbReference type="HOGENOM" id="CLU_023845_0_1_0"/>
<dbReference type="PANTHER" id="PTHR43179">
    <property type="entry name" value="RHAMNOSYLTRANSFERASE WBBL"/>
    <property type="match status" value="1"/>
</dbReference>
<dbReference type="eggNOG" id="COG1216">
    <property type="taxonomic scope" value="Bacteria"/>
</dbReference>
<evidence type="ECO:0000259" key="1">
    <source>
        <dbReference type="Pfam" id="PF00535"/>
    </source>
</evidence>